<evidence type="ECO:0000259" key="7">
    <source>
        <dbReference type="Pfam" id="PF08281"/>
    </source>
</evidence>
<name>A0A4R6UV18_9GAMM</name>
<sequence length="193" mass="22607">MTESQENRLQERQLVADVLAHREGAFTVLVERYQRLVWHLVYRMVQHPEDCRELSQEVFLRVHRYLRQFRFDSSLATWIGRIAYHVSIRHLQRRQLPIVEPDEEQTSPVELLADDFDLAAACANQQLMASLHQAMAELSPLSRTVLTLYYLEEMSVNDIAAITEKPEGTIKNALFRARHQLRTQCEKMGVFNE</sequence>
<evidence type="ECO:0000256" key="2">
    <source>
        <dbReference type="ARBA" id="ARBA00023015"/>
    </source>
</evidence>
<comment type="similarity">
    <text evidence="1">Belongs to the sigma-70 factor family. ECF subfamily.</text>
</comment>
<dbReference type="CDD" id="cd06171">
    <property type="entry name" value="Sigma70_r4"/>
    <property type="match status" value="1"/>
</dbReference>
<evidence type="ECO:0000259" key="6">
    <source>
        <dbReference type="Pfam" id="PF04542"/>
    </source>
</evidence>
<keyword evidence="9" id="KW-1185">Reference proteome</keyword>
<dbReference type="Gene3D" id="1.10.10.10">
    <property type="entry name" value="Winged helix-like DNA-binding domain superfamily/Winged helix DNA-binding domain"/>
    <property type="match status" value="1"/>
</dbReference>
<dbReference type="GO" id="GO:0006352">
    <property type="term" value="P:DNA-templated transcription initiation"/>
    <property type="evidence" value="ECO:0007669"/>
    <property type="project" value="InterPro"/>
</dbReference>
<dbReference type="SUPFAM" id="SSF88946">
    <property type="entry name" value="Sigma2 domain of RNA polymerase sigma factors"/>
    <property type="match status" value="1"/>
</dbReference>
<dbReference type="RefSeq" id="WP_133586911.1">
    <property type="nucleotide sequence ID" value="NZ_CP037953.1"/>
</dbReference>
<dbReference type="GO" id="GO:0003677">
    <property type="term" value="F:DNA binding"/>
    <property type="evidence" value="ECO:0007669"/>
    <property type="project" value="UniProtKB-KW"/>
</dbReference>
<feature type="domain" description="RNA polymerase sigma factor 70 region 4 type 2" evidence="7">
    <location>
        <begin position="130"/>
        <end position="180"/>
    </location>
</feature>
<dbReference type="Gene3D" id="1.10.1740.10">
    <property type="match status" value="1"/>
</dbReference>
<evidence type="ECO:0000256" key="4">
    <source>
        <dbReference type="ARBA" id="ARBA00023125"/>
    </source>
</evidence>
<evidence type="ECO:0000313" key="9">
    <source>
        <dbReference type="Proteomes" id="UP000295375"/>
    </source>
</evidence>
<keyword evidence="5" id="KW-0804">Transcription</keyword>
<dbReference type="AlphaFoldDB" id="A0A4R6UV18"/>
<keyword evidence="2" id="KW-0805">Transcription regulation</keyword>
<proteinExistence type="inferred from homology"/>
<protein>
    <submittedName>
        <fullName evidence="8">RNA polymerase sigma-70 factor (ECF subfamily)</fullName>
    </submittedName>
</protein>
<dbReference type="OrthoDB" id="9803470at2"/>
<gene>
    <name evidence="8" type="ORF">EV696_10121</name>
</gene>
<dbReference type="InterPro" id="IPR014284">
    <property type="entry name" value="RNA_pol_sigma-70_dom"/>
</dbReference>
<dbReference type="GO" id="GO:0016987">
    <property type="term" value="F:sigma factor activity"/>
    <property type="evidence" value="ECO:0007669"/>
    <property type="project" value="UniProtKB-KW"/>
</dbReference>
<dbReference type="PANTHER" id="PTHR43133">
    <property type="entry name" value="RNA POLYMERASE ECF-TYPE SIGMA FACTO"/>
    <property type="match status" value="1"/>
</dbReference>
<keyword evidence="4" id="KW-0238">DNA-binding</keyword>
<dbReference type="InterPro" id="IPR013325">
    <property type="entry name" value="RNA_pol_sigma_r2"/>
</dbReference>
<evidence type="ECO:0000256" key="5">
    <source>
        <dbReference type="ARBA" id="ARBA00023163"/>
    </source>
</evidence>
<evidence type="ECO:0000313" key="8">
    <source>
        <dbReference type="EMBL" id="TDQ51052.1"/>
    </source>
</evidence>
<reference evidence="8 9" key="1">
    <citation type="submission" date="2019-03" db="EMBL/GenBank/DDBJ databases">
        <title>Genomic Encyclopedia of Type Strains, Phase IV (KMG-IV): sequencing the most valuable type-strain genomes for metagenomic binning, comparative biology and taxonomic classification.</title>
        <authorList>
            <person name="Goeker M."/>
        </authorList>
    </citation>
    <scope>NUCLEOTIDE SEQUENCE [LARGE SCALE GENOMIC DNA]</scope>
    <source>
        <strain evidence="8 9">DSM 103792</strain>
    </source>
</reference>
<dbReference type="InterPro" id="IPR007627">
    <property type="entry name" value="RNA_pol_sigma70_r2"/>
</dbReference>
<accession>A0A4R6UV18</accession>
<dbReference type="Proteomes" id="UP000295375">
    <property type="component" value="Unassembled WGS sequence"/>
</dbReference>
<dbReference type="InterPro" id="IPR013324">
    <property type="entry name" value="RNA_pol_sigma_r3/r4-like"/>
</dbReference>
<dbReference type="InterPro" id="IPR039425">
    <property type="entry name" value="RNA_pol_sigma-70-like"/>
</dbReference>
<feature type="domain" description="RNA polymerase sigma-70 region 2" evidence="6">
    <location>
        <begin position="29"/>
        <end position="95"/>
    </location>
</feature>
<dbReference type="EMBL" id="SNYM01000001">
    <property type="protein sequence ID" value="TDQ51052.1"/>
    <property type="molecule type" value="Genomic_DNA"/>
</dbReference>
<organism evidence="8 9">
    <name type="scientific">Permianibacter aggregans</name>
    <dbReference type="NCBI Taxonomy" id="1510150"/>
    <lineage>
        <taxon>Bacteria</taxon>
        <taxon>Pseudomonadati</taxon>
        <taxon>Pseudomonadota</taxon>
        <taxon>Gammaproteobacteria</taxon>
        <taxon>Pseudomonadales</taxon>
        <taxon>Pseudomonadaceae</taxon>
        <taxon>Permianibacter</taxon>
    </lineage>
</organism>
<keyword evidence="3" id="KW-0731">Sigma factor</keyword>
<evidence type="ECO:0000256" key="3">
    <source>
        <dbReference type="ARBA" id="ARBA00023082"/>
    </source>
</evidence>
<dbReference type="SUPFAM" id="SSF88659">
    <property type="entry name" value="Sigma3 and sigma4 domains of RNA polymerase sigma factors"/>
    <property type="match status" value="1"/>
</dbReference>
<dbReference type="InterPro" id="IPR013249">
    <property type="entry name" value="RNA_pol_sigma70_r4_t2"/>
</dbReference>
<dbReference type="Pfam" id="PF04542">
    <property type="entry name" value="Sigma70_r2"/>
    <property type="match status" value="1"/>
</dbReference>
<dbReference type="PANTHER" id="PTHR43133:SF8">
    <property type="entry name" value="RNA POLYMERASE SIGMA FACTOR HI_1459-RELATED"/>
    <property type="match status" value="1"/>
</dbReference>
<dbReference type="Pfam" id="PF08281">
    <property type="entry name" value="Sigma70_r4_2"/>
    <property type="match status" value="1"/>
</dbReference>
<comment type="caution">
    <text evidence="8">The sequence shown here is derived from an EMBL/GenBank/DDBJ whole genome shotgun (WGS) entry which is preliminary data.</text>
</comment>
<dbReference type="InterPro" id="IPR036388">
    <property type="entry name" value="WH-like_DNA-bd_sf"/>
</dbReference>
<dbReference type="NCBIfam" id="TIGR02937">
    <property type="entry name" value="sigma70-ECF"/>
    <property type="match status" value="1"/>
</dbReference>
<evidence type="ECO:0000256" key="1">
    <source>
        <dbReference type="ARBA" id="ARBA00010641"/>
    </source>
</evidence>